<name>A0A068S3R0_9FUNG</name>
<feature type="compositionally biased region" description="Acidic residues" evidence="1">
    <location>
        <begin position="852"/>
        <end position="861"/>
    </location>
</feature>
<keyword evidence="5" id="KW-1185">Reference proteome</keyword>
<dbReference type="Proteomes" id="UP000027586">
    <property type="component" value="Unassembled WGS sequence"/>
</dbReference>
<feature type="compositionally biased region" description="Polar residues" evidence="1">
    <location>
        <begin position="871"/>
        <end position="882"/>
    </location>
</feature>
<feature type="compositionally biased region" description="Polar residues" evidence="1">
    <location>
        <begin position="829"/>
        <end position="840"/>
    </location>
</feature>
<feature type="compositionally biased region" description="Basic and acidic residues" evidence="1">
    <location>
        <begin position="819"/>
        <end position="828"/>
    </location>
</feature>
<dbReference type="PANTHER" id="PTHR12205:SF0">
    <property type="entry name" value="CENTROMERE_KINETOCHORE PROTEIN ZW10 HOMOLOG"/>
    <property type="match status" value="1"/>
</dbReference>
<evidence type="ECO:0000259" key="2">
    <source>
        <dbReference type="Pfam" id="PF20665"/>
    </source>
</evidence>
<comment type="caution">
    <text evidence="4">The sequence shown here is derived from an EMBL/GenBank/DDBJ whole genome shotgun (WGS) entry which is preliminary data.</text>
</comment>
<evidence type="ECO:0000256" key="1">
    <source>
        <dbReference type="SAM" id="MobiDB-lite"/>
    </source>
</evidence>
<dbReference type="STRING" id="1263082.A0A068S3R0"/>
<dbReference type="InterPro" id="IPR055148">
    <property type="entry name" value="ZW10_C_2"/>
</dbReference>
<dbReference type="EMBL" id="CBTN010000039">
    <property type="protein sequence ID" value="CDH56605.1"/>
    <property type="molecule type" value="Genomic_DNA"/>
</dbReference>
<dbReference type="AlphaFoldDB" id="A0A068S3R0"/>
<dbReference type="PANTHER" id="PTHR12205">
    <property type="entry name" value="CENTROMERE/KINETOCHORE PROTEIN ZW10"/>
    <property type="match status" value="1"/>
</dbReference>
<feature type="domain" description="Centromere/kinetochore protein zw10 middle" evidence="2">
    <location>
        <begin position="251"/>
        <end position="422"/>
    </location>
</feature>
<dbReference type="Pfam" id="PF22766">
    <property type="entry name" value="ZW10_C2"/>
    <property type="match status" value="1"/>
</dbReference>
<evidence type="ECO:0000313" key="5">
    <source>
        <dbReference type="Proteomes" id="UP000027586"/>
    </source>
</evidence>
<feature type="domain" description="ZW10 C-terminal helical" evidence="3">
    <location>
        <begin position="580"/>
        <end position="726"/>
    </location>
</feature>
<organism evidence="4 5">
    <name type="scientific">Lichtheimia corymbifera JMRC:FSU:9682</name>
    <dbReference type="NCBI Taxonomy" id="1263082"/>
    <lineage>
        <taxon>Eukaryota</taxon>
        <taxon>Fungi</taxon>
        <taxon>Fungi incertae sedis</taxon>
        <taxon>Mucoromycota</taxon>
        <taxon>Mucoromycotina</taxon>
        <taxon>Mucoromycetes</taxon>
        <taxon>Mucorales</taxon>
        <taxon>Lichtheimiaceae</taxon>
        <taxon>Lichtheimia</taxon>
    </lineage>
</organism>
<evidence type="ECO:0000259" key="3">
    <source>
        <dbReference type="Pfam" id="PF22766"/>
    </source>
</evidence>
<dbReference type="OrthoDB" id="534815at2759"/>
<feature type="compositionally biased region" description="Acidic residues" evidence="1">
    <location>
        <begin position="927"/>
        <end position="937"/>
    </location>
</feature>
<dbReference type="GO" id="GO:0006888">
    <property type="term" value="P:endoplasmic reticulum to Golgi vesicle-mediated transport"/>
    <property type="evidence" value="ECO:0007669"/>
    <property type="project" value="TreeGrafter"/>
</dbReference>
<dbReference type="InterPro" id="IPR048344">
    <property type="entry name" value="Zw10_middle"/>
</dbReference>
<dbReference type="GO" id="GO:0005737">
    <property type="term" value="C:cytoplasm"/>
    <property type="evidence" value="ECO:0007669"/>
    <property type="project" value="GOC"/>
</dbReference>
<gene>
    <name evidence="4" type="ORF">LCOR_07633.1</name>
</gene>
<dbReference type="InterPro" id="IPR046362">
    <property type="entry name" value="Zw10/DSL1_C_sf"/>
</dbReference>
<sequence>MTKSLVYPYWVATANVVPHTSFSSAPTMQSSAQLQQAFVSAVLDNRQLNELVNDNNYSVEKLATLLQGVEQSSSVLQQQLFQIVRDNVDTFISSYTQHDELHDRLVRLAGQYTSTVENRVDDSIITDALKRYEDICTQTSTNQREIAALRTVQELVEQGDMVEELLDRSALVEATNSLLAFETALEKVKETRPHDLDWSALNVFDLLQTRKDNLYKRLIDVLESSLENAIQYNEAEHTMKIMQRPTVLFVCFRQLEMLPAQLAGVKRRIYKHLVTPFFNHCTTARFDIHDNELRLTTTQDVPGDACDMMTQLTTLLEFLSTHLLDTDQDIRHLFGNLILPEILKLLIDKGLSAAVPSSAAELHDFDRVAEEATLFEQRCVSDYGFLTPDQQPGLVKQYVDNIDMHFATKRSEKVLLEGRKVMLRRLYDVEDVGSQGRDHYQITQTPKLLSLLLADVMTEAGQLGPSHPVSARKLHAAVSDLLDLFRAIMPCYHRNHYLSHPAAALVFRNDCFWLANDLRVHFAKEKIFQEAATRLESLGKSWYEVVLAQRIQVLHAILDKTQGFAMIAENRQRQQECEEAIERAVYQVIQIAPAVRGVVDESLYMKLLSSIVDSVLSRLIGDVEHIHDIGAEDSHLIAVSFNSVLKLVDVFDGYEGQPATEPLVATLVPSWRKFWLVKDLLEMGLRDIMAKFRGGELFMFEKSELVGLICALFADTDLRSSMIREIQSAESMSSPSPMGTTEQSISSHDNNLQHAPATSTRPMTWAPEDEEDVDMSGWDDPDDDNIHAISQTPSHADNRFSIHPEDDHHDMSGWDDPEEKTSLPHEQQHQQSNLTSSSLSMGPEDDHVDMSGWDDPDDDVLDISPSHEPTPVTSNKTTTSIISPKEEEEDMSGWDDPDDKIEIPHHDAQPQTKPVDSKKMSILPKDTEDEDWSGWDD</sequence>
<proteinExistence type="predicted"/>
<feature type="compositionally biased region" description="Acidic residues" evidence="1">
    <location>
        <begin position="767"/>
        <end position="783"/>
    </location>
</feature>
<dbReference type="Gene3D" id="1.10.357.150">
    <property type="match status" value="1"/>
</dbReference>
<dbReference type="GO" id="GO:0007094">
    <property type="term" value="P:mitotic spindle assembly checkpoint signaling"/>
    <property type="evidence" value="ECO:0007669"/>
    <property type="project" value="TreeGrafter"/>
</dbReference>
<feature type="compositionally biased region" description="Basic and acidic residues" evidence="1">
    <location>
        <begin position="796"/>
        <end position="812"/>
    </location>
</feature>
<evidence type="ECO:0000313" key="4">
    <source>
        <dbReference type="EMBL" id="CDH56605.1"/>
    </source>
</evidence>
<protein>
    <submittedName>
        <fullName evidence="4">Centrosomal protein</fullName>
    </submittedName>
</protein>
<feature type="compositionally biased region" description="Polar residues" evidence="1">
    <location>
        <begin position="728"/>
        <end position="762"/>
    </location>
</feature>
<feature type="compositionally biased region" description="Acidic residues" evidence="1">
    <location>
        <begin position="886"/>
        <end position="899"/>
    </location>
</feature>
<reference evidence="4" key="1">
    <citation type="submission" date="2013-08" db="EMBL/GenBank/DDBJ databases">
        <title>Gene expansion shapes genome architecture in the human pathogen Lichtheimia corymbifera: an evolutionary genomics analysis in the ancient terrestrial Mucorales (Mucoromycotina).</title>
        <authorList>
            <person name="Schwartze V.U."/>
            <person name="Winter S."/>
            <person name="Shelest E."/>
            <person name="Marcet-Houben M."/>
            <person name="Horn F."/>
            <person name="Wehner S."/>
            <person name="Hoffmann K."/>
            <person name="Riege K."/>
            <person name="Sammeth M."/>
            <person name="Nowrousian M."/>
            <person name="Valiante V."/>
            <person name="Linde J."/>
            <person name="Jacobsen I.D."/>
            <person name="Marz M."/>
            <person name="Brakhage A.A."/>
            <person name="Gabaldon T."/>
            <person name="Bocker S."/>
            <person name="Voigt K."/>
        </authorList>
    </citation>
    <scope>NUCLEOTIDE SEQUENCE [LARGE SCALE GENOMIC DNA]</scope>
    <source>
        <strain evidence="4">FSU 9682</strain>
    </source>
</reference>
<dbReference type="GO" id="GO:1990423">
    <property type="term" value="C:RZZ complex"/>
    <property type="evidence" value="ECO:0007669"/>
    <property type="project" value="TreeGrafter"/>
</dbReference>
<accession>A0A068S3R0</accession>
<feature type="region of interest" description="Disordered" evidence="1">
    <location>
        <begin position="727"/>
        <end position="937"/>
    </location>
</feature>
<dbReference type="Pfam" id="PF20665">
    <property type="entry name" value="Zw10_middle"/>
    <property type="match status" value="1"/>
</dbReference>
<dbReference type="VEuPathDB" id="FungiDB:LCOR_07633.1"/>